<dbReference type="InterPro" id="IPR027267">
    <property type="entry name" value="AH/BAR_dom_sf"/>
</dbReference>
<feature type="compositionally biased region" description="Basic and acidic residues" evidence="2">
    <location>
        <begin position="273"/>
        <end position="291"/>
    </location>
</feature>
<feature type="compositionally biased region" description="Low complexity" evidence="2">
    <location>
        <begin position="615"/>
        <end position="628"/>
    </location>
</feature>
<evidence type="ECO:0000313" key="4">
    <source>
        <dbReference type="Proteomes" id="UP000027361"/>
    </source>
</evidence>
<evidence type="ECO:0000256" key="1">
    <source>
        <dbReference type="SAM" id="Coils"/>
    </source>
</evidence>
<feature type="coiled-coil region" evidence="1">
    <location>
        <begin position="207"/>
        <end position="234"/>
    </location>
</feature>
<keyword evidence="4" id="KW-1185">Reference proteome</keyword>
<dbReference type="GO" id="GO:0036286">
    <property type="term" value="C:eisosome filament"/>
    <property type="evidence" value="ECO:0007669"/>
    <property type="project" value="TreeGrafter"/>
</dbReference>
<feature type="compositionally biased region" description="Low complexity" evidence="2">
    <location>
        <begin position="498"/>
        <end position="521"/>
    </location>
</feature>
<feature type="compositionally biased region" description="Basic and acidic residues" evidence="2">
    <location>
        <begin position="634"/>
        <end position="649"/>
    </location>
</feature>
<feature type="region of interest" description="Disordered" evidence="2">
    <location>
        <begin position="402"/>
        <end position="673"/>
    </location>
</feature>
<dbReference type="OMA" id="SARINMN"/>
<accession>A0A066WFS4</accession>
<dbReference type="AlphaFoldDB" id="A0A066WFS4"/>
<dbReference type="GO" id="GO:0006897">
    <property type="term" value="P:endocytosis"/>
    <property type="evidence" value="ECO:0007669"/>
    <property type="project" value="TreeGrafter"/>
</dbReference>
<dbReference type="GO" id="GO:0008289">
    <property type="term" value="F:lipid binding"/>
    <property type="evidence" value="ECO:0007669"/>
    <property type="project" value="TreeGrafter"/>
</dbReference>
<sequence length="673" mass="70340">MSSLLQRAKEKAQEAAHQLQQAAANAQSSNAASKSNNAGSSNANDNATGLSSSTYTSSLPHLLRHGIASFDPRLQSNRSFYVLNNAMKAVSIDHEALKRETHALAMAAYNYGQQHVASTRPDGVGDEVIVDVMDRIAYVLSLTGDLHAEHVSRVESSRKTFKATISSAPLESQDLLSHRSKRTAIVKELQTLMPERAKAPGMQSEKVKEMEDALRKLEQDDKAKEEEAAKGKRQAVRQEWEGYFDSLIELGEKLALTARYGKLIAQQVPATPERDPIEFPADRTPRDRSREATWSGAVRVAEIRAAVGPAIQQLQVDKHTLPQVPSMTAGTGTGAGAASGPFADNTSVFSGAASSLGRSDTVSFGVSHAAELKAASSSELSLSSGGGGIVAGHERVQLSNDGAVSHLAPPGSTAQLPSSSPQLSHTQLYGSSPSGFASGGPLSARINMNPIDIPTSPTSGIVPYHRRTSSFNRDSPPPVPGRPTQHPPQQHRVPPLPGNSSHSSNSSFSPSNVAFSPSSPSRLAHGIPGHERHPPLAPGDGASYGQGDVHHYGGADLASPMTAPDEPTVAETGSPIVGQGGPKTGYLPRRKSSVVPSAASTAGSSSTGGVGGSTMAGISSSSSGVAASPYETTAEARARKDAEAERERQAAATSNAQSGIDDDLPPYSERGLK</sequence>
<dbReference type="STRING" id="1037660.A0A066WFS4"/>
<keyword evidence="1" id="KW-0175">Coiled coil</keyword>
<dbReference type="Gene3D" id="1.20.1270.60">
    <property type="entry name" value="Arfaptin homology (AH) domain/BAR domain"/>
    <property type="match status" value="1"/>
</dbReference>
<comment type="caution">
    <text evidence="3">The sequence shown here is derived from an EMBL/GenBank/DDBJ whole genome shotgun (WGS) entry which is preliminary data.</text>
</comment>
<dbReference type="Proteomes" id="UP000027361">
    <property type="component" value="Unassembled WGS sequence"/>
</dbReference>
<dbReference type="GO" id="GO:0070941">
    <property type="term" value="P:eisosome assembly"/>
    <property type="evidence" value="ECO:0007669"/>
    <property type="project" value="TreeGrafter"/>
</dbReference>
<feature type="region of interest" description="Disordered" evidence="2">
    <location>
        <begin position="1"/>
        <end position="49"/>
    </location>
</feature>
<dbReference type="InParanoid" id="A0A066WFS4"/>
<dbReference type="PANTHER" id="PTHR31962">
    <property type="entry name" value="SPHINGOLIPID LONG CHAIN BASE-RESPONSIVE PROTEIN PIL1"/>
    <property type="match status" value="1"/>
</dbReference>
<gene>
    <name evidence="3" type="ORF">K437DRAFT_149178</name>
</gene>
<dbReference type="OrthoDB" id="5599269at2759"/>
<dbReference type="InterPro" id="IPR028245">
    <property type="entry name" value="PIL1/LSP1"/>
</dbReference>
<feature type="compositionally biased region" description="Polar residues" evidence="2">
    <location>
        <begin position="412"/>
        <end position="429"/>
    </location>
</feature>
<dbReference type="RefSeq" id="XP_013245661.1">
    <property type="nucleotide sequence ID" value="XM_013390207.1"/>
</dbReference>
<feature type="compositionally biased region" description="Low complexity" evidence="2">
    <location>
        <begin position="430"/>
        <end position="444"/>
    </location>
</feature>
<feature type="compositionally biased region" description="Low complexity" evidence="2">
    <location>
        <begin position="593"/>
        <end position="605"/>
    </location>
</feature>
<proteinExistence type="predicted"/>
<dbReference type="PANTHER" id="PTHR31962:SF1">
    <property type="entry name" value="SPHINGOLIPID LONG CHAIN BASE-RESPONSIVE PROTEIN PIL1"/>
    <property type="match status" value="1"/>
</dbReference>
<evidence type="ECO:0000313" key="3">
    <source>
        <dbReference type="EMBL" id="KDN52822.1"/>
    </source>
</evidence>
<protein>
    <submittedName>
        <fullName evidence="3">Uncharacterized protein</fullName>
    </submittedName>
</protein>
<dbReference type="Pfam" id="PF13805">
    <property type="entry name" value="Pil1"/>
    <property type="match status" value="1"/>
</dbReference>
<dbReference type="GO" id="GO:0005886">
    <property type="term" value="C:plasma membrane"/>
    <property type="evidence" value="ECO:0007669"/>
    <property type="project" value="TreeGrafter"/>
</dbReference>
<feature type="region of interest" description="Disordered" evidence="2">
    <location>
        <begin position="273"/>
        <end position="293"/>
    </location>
</feature>
<reference evidence="3 4" key="1">
    <citation type="submission" date="2014-05" db="EMBL/GenBank/DDBJ databases">
        <title>Draft genome sequence of a rare smut relative, Tilletiaria anomala UBC 951.</title>
        <authorList>
            <consortium name="DOE Joint Genome Institute"/>
            <person name="Toome M."/>
            <person name="Kuo A."/>
            <person name="Henrissat B."/>
            <person name="Lipzen A."/>
            <person name="Tritt A."/>
            <person name="Yoshinaga Y."/>
            <person name="Zane M."/>
            <person name="Barry K."/>
            <person name="Grigoriev I.V."/>
            <person name="Spatafora J.W."/>
            <person name="Aimea M.C."/>
        </authorList>
    </citation>
    <scope>NUCLEOTIDE SEQUENCE [LARGE SCALE GENOMIC DNA]</scope>
    <source>
        <strain evidence="3 4">UBC 951</strain>
    </source>
</reference>
<feature type="compositionally biased region" description="Low complexity" evidence="2">
    <location>
        <begin position="15"/>
        <end position="49"/>
    </location>
</feature>
<name>A0A066WFS4_TILAU</name>
<dbReference type="HOGENOM" id="CLU_408359_0_0_1"/>
<dbReference type="GeneID" id="25261617"/>
<dbReference type="EMBL" id="JMSN01000006">
    <property type="protein sequence ID" value="KDN52822.1"/>
    <property type="molecule type" value="Genomic_DNA"/>
</dbReference>
<organism evidence="3 4">
    <name type="scientific">Tilletiaria anomala (strain ATCC 24038 / CBS 436.72 / UBC 951)</name>
    <dbReference type="NCBI Taxonomy" id="1037660"/>
    <lineage>
        <taxon>Eukaryota</taxon>
        <taxon>Fungi</taxon>
        <taxon>Dikarya</taxon>
        <taxon>Basidiomycota</taxon>
        <taxon>Ustilaginomycotina</taxon>
        <taxon>Exobasidiomycetes</taxon>
        <taxon>Georgefischeriales</taxon>
        <taxon>Tilletiariaceae</taxon>
        <taxon>Tilletiaria</taxon>
    </lineage>
</organism>
<evidence type="ECO:0000256" key="2">
    <source>
        <dbReference type="SAM" id="MobiDB-lite"/>
    </source>
</evidence>